<dbReference type="EMBL" id="LAZR01052498">
    <property type="protein sequence ID" value="KKK82814.1"/>
    <property type="molecule type" value="Genomic_DNA"/>
</dbReference>
<protein>
    <submittedName>
        <fullName evidence="1">Uncharacterized protein</fullName>
    </submittedName>
</protein>
<sequence>MIRLADGDIVQLETKPDVAKWVLDTVRCLVFTKTCEV</sequence>
<proteinExistence type="predicted"/>
<reference evidence="1" key="1">
    <citation type="journal article" date="2015" name="Nature">
        <title>Complex archaea that bridge the gap between prokaryotes and eukaryotes.</title>
        <authorList>
            <person name="Spang A."/>
            <person name="Saw J.H."/>
            <person name="Jorgensen S.L."/>
            <person name="Zaremba-Niedzwiedzka K."/>
            <person name="Martijn J."/>
            <person name="Lind A.E."/>
            <person name="van Eijk R."/>
            <person name="Schleper C."/>
            <person name="Guy L."/>
            <person name="Ettema T.J."/>
        </authorList>
    </citation>
    <scope>NUCLEOTIDE SEQUENCE</scope>
</reference>
<dbReference type="AlphaFoldDB" id="A0A0F9AWL5"/>
<accession>A0A0F9AWL5</accession>
<comment type="caution">
    <text evidence="1">The sequence shown here is derived from an EMBL/GenBank/DDBJ whole genome shotgun (WGS) entry which is preliminary data.</text>
</comment>
<feature type="non-terminal residue" evidence="1">
    <location>
        <position position="37"/>
    </location>
</feature>
<name>A0A0F9AWL5_9ZZZZ</name>
<organism evidence="1">
    <name type="scientific">marine sediment metagenome</name>
    <dbReference type="NCBI Taxonomy" id="412755"/>
    <lineage>
        <taxon>unclassified sequences</taxon>
        <taxon>metagenomes</taxon>
        <taxon>ecological metagenomes</taxon>
    </lineage>
</organism>
<gene>
    <name evidence="1" type="ORF">LCGC14_2799640</name>
</gene>
<evidence type="ECO:0000313" key="1">
    <source>
        <dbReference type="EMBL" id="KKK82814.1"/>
    </source>
</evidence>